<feature type="transmembrane region" description="Helical" evidence="1">
    <location>
        <begin position="146"/>
        <end position="165"/>
    </location>
</feature>
<feature type="transmembrane region" description="Helical" evidence="1">
    <location>
        <begin position="423"/>
        <end position="444"/>
    </location>
</feature>
<sequence>MFHKIILRNIILEQLRQDFSGMNEKLRAKLGLKLPTILNWIIILLSQNIFFLFFVFFFESITNDTVRNWIIFAVLLFNFILPSSMARQNSNRISNNPLIDTLWQSQYNQNQLLNVTLLAEVIMFWAHEFMLQAMGLYIIIKISPNFIIGVFFIICWIMLISSIYFSRLKKAILQSWDTEVRNTKYNESFYLLRVILISVGIWLISKTLFLPLIKEPIPRDTYSQGIFKTFSTFSKHIELVFINHFQALLKVVHQDWIYYILGMVIIGYLIMTVFYFVYYSNEKNFTEKRNTLTLKKSKSYIFKFYQWLGKIIYSKNPWIRRDLIILERLIIHTKISQKTFLLIPPAFCSIVGFSIFFIGNLDNFTNFILGFWFICWIAISQTIWLWLWNYPILHPSSELRQIDLVKLTPSFSEKQYMESKRKLLMLLLCPLQLIISVIFMIGLIIMDGSILELCIGIIGSWLLSFVSCILSTYWLQLCNRFDYENIFMIRLDTYETKVLQYFFTIPKRIINGLLFIVFFMGVFLDHSLGRMFFYDIFMMLIIVWGFSLFFSKKKKKKIGV</sequence>
<organism evidence="2 3">
    <name type="scientific">Bacillus toyonensis</name>
    <dbReference type="NCBI Taxonomy" id="155322"/>
    <lineage>
        <taxon>Bacteria</taxon>
        <taxon>Bacillati</taxon>
        <taxon>Bacillota</taxon>
        <taxon>Bacilli</taxon>
        <taxon>Bacillales</taxon>
        <taxon>Bacillaceae</taxon>
        <taxon>Bacillus</taxon>
        <taxon>Bacillus cereus group</taxon>
    </lineage>
</organism>
<accession>A0A2C4QSH9</accession>
<proteinExistence type="predicted"/>
<protein>
    <submittedName>
        <fullName evidence="2">Uncharacterized protein</fullName>
    </submittedName>
</protein>
<dbReference type="Proteomes" id="UP000225997">
    <property type="component" value="Unassembled WGS sequence"/>
</dbReference>
<feature type="transmembrane region" description="Helical" evidence="1">
    <location>
        <begin position="509"/>
        <end position="526"/>
    </location>
</feature>
<dbReference type="EMBL" id="NUSQ01000091">
    <property type="protein sequence ID" value="PHD67473.1"/>
    <property type="molecule type" value="Genomic_DNA"/>
</dbReference>
<gene>
    <name evidence="2" type="ORF">COF40_19455</name>
</gene>
<feature type="transmembrane region" description="Helical" evidence="1">
    <location>
        <begin position="340"/>
        <end position="361"/>
    </location>
</feature>
<keyword evidence="1" id="KW-1133">Transmembrane helix</keyword>
<feature type="transmembrane region" description="Helical" evidence="1">
    <location>
        <begin position="112"/>
        <end position="140"/>
    </location>
</feature>
<feature type="transmembrane region" description="Helical" evidence="1">
    <location>
        <begin position="190"/>
        <end position="213"/>
    </location>
</feature>
<keyword evidence="1" id="KW-0472">Membrane</keyword>
<feature type="transmembrane region" description="Helical" evidence="1">
    <location>
        <begin position="256"/>
        <end position="279"/>
    </location>
</feature>
<keyword evidence="1" id="KW-0812">Transmembrane</keyword>
<evidence type="ECO:0000313" key="3">
    <source>
        <dbReference type="Proteomes" id="UP000225997"/>
    </source>
</evidence>
<feature type="transmembrane region" description="Helical" evidence="1">
    <location>
        <begin position="37"/>
        <end position="57"/>
    </location>
</feature>
<name>A0A2C4QSH9_9BACI</name>
<evidence type="ECO:0000313" key="2">
    <source>
        <dbReference type="EMBL" id="PHD67473.1"/>
    </source>
</evidence>
<feature type="transmembrane region" description="Helical" evidence="1">
    <location>
        <begin position="532"/>
        <end position="550"/>
    </location>
</feature>
<reference evidence="2 3" key="1">
    <citation type="submission" date="2017-09" db="EMBL/GenBank/DDBJ databases">
        <title>Large-scale bioinformatics analysis of Bacillus genomes uncovers conserved roles of natural products in bacterial physiology.</title>
        <authorList>
            <consortium name="Agbiome Team Llc"/>
            <person name="Bleich R.M."/>
            <person name="Grubbs K.J."/>
            <person name="Santa Maria K.C."/>
            <person name="Allen S.E."/>
            <person name="Farag S."/>
            <person name="Shank E.A."/>
            <person name="Bowers A."/>
        </authorList>
    </citation>
    <scope>NUCLEOTIDE SEQUENCE [LARGE SCALE GENOMIC DNA]</scope>
    <source>
        <strain evidence="2 3">AFS044250</strain>
    </source>
</reference>
<feature type="transmembrane region" description="Helical" evidence="1">
    <location>
        <begin position="367"/>
        <end position="387"/>
    </location>
</feature>
<evidence type="ECO:0000256" key="1">
    <source>
        <dbReference type="SAM" id="Phobius"/>
    </source>
</evidence>
<feature type="transmembrane region" description="Helical" evidence="1">
    <location>
        <begin position="450"/>
        <end position="475"/>
    </location>
</feature>
<dbReference type="AlphaFoldDB" id="A0A2C4QSH9"/>
<comment type="caution">
    <text evidence="2">The sequence shown here is derived from an EMBL/GenBank/DDBJ whole genome shotgun (WGS) entry which is preliminary data.</text>
</comment>
<feature type="transmembrane region" description="Helical" evidence="1">
    <location>
        <begin position="69"/>
        <end position="86"/>
    </location>
</feature>